<protein>
    <recommendedName>
        <fullName evidence="3">NAD-dependent epimerase/dehydratase domain-containing protein</fullName>
    </recommendedName>
</protein>
<dbReference type="InterPro" id="IPR036291">
    <property type="entry name" value="NAD(P)-bd_dom_sf"/>
</dbReference>
<feature type="domain" description="NAD-dependent epimerase/dehydratase" evidence="3">
    <location>
        <begin position="1"/>
        <end position="156"/>
    </location>
</feature>
<reference evidence="4 5" key="1">
    <citation type="journal article" date="2015" name="BMC Genomics">
        <title>Genome mining reveals unlocked bioactive potential of marine Gram-negative bacteria.</title>
        <authorList>
            <person name="Machado H."/>
            <person name="Sonnenschein E.C."/>
            <person name="Melchiorsen J."/>
            <person name="Gram L."/>
        </authorList>
    </citation>
    <scope>NUCLEOTIDE SEQUENCE [LARGE SCALE GENOMIC DNA]</scope>
    <source>
        <strain evidence="4 5">S3137</strain>
    </source>
</reference>
<gene>
    <name evidence="4" type="ORF">TW72_10240</name>
</gene>
<evidence type="ECO:0000256" key="1">
    <source>
        <dbReference type="ARBA" id="ARBA00005125"/>
    </source>
</evidence>
<accession>A0A0F4PQX7</accession>
<comment type="pathway">
    <text evidence="1">Bacterial outer membrane biogenesis; LPS O-antigen biosynthesis.</text>
</comment>
<keyword evidence="5" id="KW-1185">Reference proteome</keyword>
<dbReference type="Pfam" id="PF01370">
    <property type="entry name" value="Epimerase"/>
    <property type="match status" value="1"/>
</dbReference>
<name>A0A0F4PQX7_9GAMM</name>
<dbReference type="EMBL" id="JXXZ01000008">
    <property type="protein sequence ID" value="KJY99381.1"/>
    <property type="molecule type" value="Genomic_DNA"/>
</dbReference>
<dbReference type="AlphaFoldDB" id="A0A0F4PQX7"/>
<comment type="similarity">
    <text evidence="2">Belongs to the NAD(P)-dependent epimerase/dehydratase family.</text>
</comment>
<dbReference type="Proteomes" id="UP000033664">
    <property type="component" value="Unassembled WGS sequence"/>
</dbReference>
<dbReference type="InterPro" id="IPR001509">
    <property type="entry name" value="Epimerase_deHydtase"/>
</dbReference>
<dbReference type="SUPFAM" id="SSF51735">
    <property type="entry name" value="NAD(P)-binding Rossmann-fold domains"/>
    <property type="match status" value="1"/>
</dbReference>
<dbReference type="PATRIC" id="fig|151081.8.peg.1886"/>
<evidence type="ECO:0000256" key="2">
    <source>
        <dbReference type="ARBA" id="ARBA00007637"/>
    </source>
</evidence>
<organism evidence="4 5">
    <name type="scientific">Pseudoalteromonas ruthenica</name>
    <dbReference type="NCBI Taxonomy" id="151081"/>
    <lineage>
        <taxon>Bacteria</taxon>
        <taxon>Pseudomonadati</taxon>
        <taxon>Pseudomonadota</taxon>
        <taxon>Gammaproteobacteria</taxon>
        <taxon>Alteromonadales</taxon>
        <taxon>Pseudoalteromonadaceae</taxon>
        <taxon>Pseudoalteromonas</taxon>
    </lineage>
</organism>
<sequence>MHLAGAAHKPELTESDYLKVNVELTKYLARKAAMLGCKRFIQLSSIGVNGSSSSTPFTASDIPAPKESYSRSKYLAEQEIQAICASSDMEYVIIRPPLIYGPFAPGNFQKLVRLVKKTPIIPMGGIDNQRSFVSIYNLISFIEVTIEHPNAANEVFLVSDEQDISTSDFVNKIISSYKQRTLLISLPWSILRPALKLIGKEKALEKITSNVTIEMNKSISLLDWKPPLTIEESLEKSAFHESNKI</sequence>
<proteinExistence type="inferred from homology"/>
<evidence type="ECO:0000259" key="3">
    <source>
        <dbReference type="Pfam" id="PF01370"/>
    </source>
</evidence>
<evidence type="ECO:0000313" key="5">
    <source>
        <dbReference type="Proteomes" id="UP000033664"/>
    </source>
</evidence>
<comment type="caution">
    <text evidence="4">The sequence shown here is derived from an EMBL/GenBank/DDBJ whole genome shotgun (WGS) entry which is preliminary data.</text>
</comment>
<dbReference type="Gene3D" id="3.40.50.720">
    <property type="entry name" value="NAD(P)-binding Rossmann-like Domain"/>
    <property type="match status" value="1"/>
</dbReference>
<evidence type="ECO:0000313" key="4">
    <source>
        <dbReference type="EMBL" id="KJY99381.1"/>
    </source>
</evidence>
<dbReference type="PANTHER" id="PTHR43000">
    <property type="entry name" value="DTDP-D-GLUCOSE 4,6-DEHYDRATASE-RELATED"/>
    <property type="match status" value="1"/>
</dbReference>